<dbReference type="InterPro" id="IPR003154">
    <property type="entry name" value="S1/P1nuclease"/>
</dbReference>
<gene>
    <name evidence="8" type="ORF">MN202_00195</name>
</gene>
<dbReference type="RefSeq" id="WP_335734063.1">
    <property type="nucleotide sequence ID" value="NZ_JALAAR010000001.1"/>
</dbReference>
<dbReference type="CDD" id="cd11010">
    <property type="entry name" value="S1-P1_nuclease"/>
    <property type="match status" value="1"/>
</dbReference>
<evidence type="ECO:0000256" key="2">
    <source>
        <dbReference type="ARBA" id="ARBA00022723"/>
    </source>
</evidence>
<feature type="signal peptide" evidence="7">
    <location>
        <begin position="1"/>
        <end position="18"/>
    </location>
</feature>
<dbReference type="InterPro" id="IPR008947">
    <property type="entry name" value="PLipase_C/P1_nuclease_dom_sf"/>
</dbReference>
<keyword evidence="6" id="KW-0325">Glycoprotein</keyword>
<organism evidence="8 9">
    <name type="scientific">Rheinheimera muenzenbergensis</name>
    <dbReference type="NCBI Taxonomy" id="1193628"/>
    <lineage>
        <taxon>Bacteria</taxon>
        <taxon>Pseudomonadati</taxon>
        <taxon>Pseudomonadota</taxon>
        <taxon>Gammaproteobacteria</taxon>
        <taxon>Chromatiales</taxon>
        <taxon>Chromatiaceae</taxon>
        <taxon>Rheinheimera</taxon>
    </lineage>
</organism>
<evidence type="ECO:0000313" key="9">
    <source>
        <dbReference type="Proteomes" id="UP001375382"/>
    </source>
</evidence>
<feature type="chain" id="PRO_5046985023" evidence="7">
    <location>
        <begin position="19"/>
        <end position="260"/>
    </location>
</feature>
<keyword evidence="1" id="KW-0540">Nuclease</keyword>
<dbReference type="PANTHER" id="PTHR33146:SF26">
    <property type="entry name" value="ENDONUCLEASE 4"/>
    <property type="match status" value="1"/>
</dbReference>
<evidence type="ECO:0000256" key="5">
    <source>
        <dbReference type="ARBA" id="ARBA00023157"/>
    </source>
</evidence>
<keyword evidence="7" id="KW-0732">Signal</keyword>
<evidence type="ECO:0000256" key="6">
    <source>
        <dbReference type="ARBA" id="ARBA00023180"/>
    </source>
</evidence>
<keyword evidence="5" id="KW-1015">Disulfide bond</keyword>
<dbReference type="PANTHER" id="PTHR33146">
    <property type="entry name" value="ENDONUCLEASE 4"/>
    <property type="match status" value="1"/>
</dbReference>
<keyword evidence="9" id="KW-1185">Reference proteome</keyword>
<dbReference type="EMBL" id="JALAAR010000001">
    <property type="protein sequence ID" value="MEH8015639.1"/>
    <property type="molecule type" value="Genomic_DNA"/>
</dbReference>
<keyword evidence="4" id="KW-0378">Hydrolase</keyword>
<keyword evidence="2" id="KW-0479">Metal-binding</keyword>
<sequence>MRFIILLALLLLSNPLQAFSKTGHQLVCATAYQLVSDTTRLQIDRLVAASPYQHFNQSCSWADEVRDDPAFDYASVLHFVNFPRDKQQLSATDCPAHGCILSGITAMQLRLKQQPGDWQALLFLAHFIADLHQPLHVSYADDLGGNRTAVYFFGLPNNLHGVWDFALLKQLGYEADSNKAAALFNLISAEQRLAWQQGDVLSWANESAALTIEIYQRYKPGMLIDNSYVQHYQATLEQRIQQAGVRLALLLDQSLAPPAN</sequence>
<evidence type="ECO:0000256" key="3">
    <source>
        <dbReference type="ARBA" id="ARBA00022759"/>
    </source>
</evidence>
<proteinExistence type="predicted"/>
<dbReference type="Proteomes" id="UP001375382">
    <property type="component" value="Unassembled WGS sequence"/>
</dbReference>
<evidence type="ECO:0000256" key="4">
    <source>
        <dbReference type="ARBA" id="ARBA00022801"/>
    </source>
</evidence>
<evidence type="ECO:0000256" key="1">
    <source>
        <dbReference type="ARBA" id="ARBA00022722"/>
    </source>
</evidence>
<dbReference type="Pfam" id="PF02265">
    <property type="entry name" value="S1-P1_nuclease"/>
    <property type="match status" value="1"/>
</dbReference>
<evidence type="ECO:0000313" key="8">
    <source>
        <dbReference type="EMBL" id="MEH8015639.1"/>
    </source>
</evidence>
<name>A0ABU8C122_9GAMM</name>
<dbReference type="Gene3D" id="1.10.575.10">
    <property type="entry name" value="P1 Nuclease"/>
    <property type="match status" value="1"/>
</dbReference>
<comment type="caution">
    <text evidence="8">The sequence shown here is derived from an EMBL/GenBank/DDBJ whole genome shotgun (WGS) entry which is preliminary data.</text>
</comment>
<accession>A0ABU8C122</accession>
<keyword evidence="3" id="KW-0255">Endonuclease</keyword>
<protein>
    <submittedName>
        <fullName evidence="8">S1/P1 nuclease</fullName>
    </submittedName>
</protein>
<evidence type="ECO:0000256" key="7">
    <source>
        <dbReference type="SAM" id="SignalP"/>
    </source>
</evidence>
<reference evidence="8 9" key="1">
    <citation type="journal article" date="2023" name="Ecotoxicol. Environ. Saf.">
        <title>Mercury remediation potential of mercury-resistant strain Rheinheimera metallidurans sp. nov. isolated from a municipal waste dumping site.</title>
        <authorList>
            <person name="Yadav V."/>
            <person name="Manjhi A."/>
            <person name="Vadakedath N."/>
        </authorList>
    </citation>
    <scope>NUCLEOTIDE SEQUENCE [LARGE SCALE GENOMIC DNA]</scope>
    <source>
        <strain evidence="8 9">E-49</strain>
    </source>
</reference>
<dbReference type="SUPFAM" id="SSF48537">
    <property type="entry name" value="Phospholipase C/P1 nuclease"/>
    <property type="match status" value="1"/>
</dbReference>